<comment type="similarity">
    <text evidence="1">Belongs to the AIM24 family.</text>
</comment>
<dbReference type="InParanoid" id="A0A1Y1Y104"/>
<dbReference type="PANTHER" id="PTHR43657">
    <property type="entry name" value="TRYPTOPHAN RNA-BINDING ATTENUATOR PROTEIN-LIKE PROTEIN"/>
    <property type="match status" value="1"/>
</dbReference>
<comment type="caution">
    <text evidence="2">The sequence shown here is derived from an EMBL/GenBank/DDBJ whole genome shotgun (WGS) entry which is preliminary data.</text>
</comment>
<dbReference type="GO" id="GO:0005739">
    <property type="term" value="C:mitochondrion"/>
    <property type="evidence" value="ECO:0007669"/>
    <property type="project" value="UniProtKB-SubCell"/>
</dbReference>
<dbReference type="Proteomes" id="UP000193498">
    <property type="component" value="Unassembled WGS sequence"/>
</dbReference>
<evidence type="ECO:0000313" key="2">
    <source>
        <dbReference type="EMBL" id="ORX91304.1"/>
    </source>
</evidence>
<name>A0A1Y1Y104_9FUNG</name>
<dbReference type="OrthoDB" id="1705416at2759"/>
<dbReference type="Pfam" id="PF01987">
    <property type="entry name" value="AIM24"/>
    <property type="match status" value="1"/>
</dbReference>
<accession>A0A1Y1Y104</accession>
<reference evidence="2 3" key="1">
    <citation type="submission" date="2016-07" db="EMBL/GenBank/DDBJ databases">
        <title>Pervasive Adenine N6-methylation of Active Genes in Fungi.</title>
        <authorList>
            <consortium name="DOE Joint Genome Institute"/>
            <person name="Mondo S.J."/>
            <person name="Dannebaum R.O."/>
            <person name="Kuo R.C."/>
            <person name="Labutti K."/>
            <person name="Haridas S."/>
            <person name="Kuo A."/>
            <person name="Salamov A."/>
            <person name="Ahrendt S.R."/>
            <person name="Lipzen A."/>
            <person name="Sullivan W."/>
            <person name="Andreopoulos W.B."/>
            <person name="Clum A."/>
            <person name="Lindquist E."/>
            <person name="Daum C."/>
            <person name="Ramamoorthy G.K."/>
            <person name="Gryganskyi A."/>
            <person name="Culley D."/>
            <person name="Magnuson J.K."/>
            <person name="James T.Y."/>
            <person name="O'Malley M.A."/>
            <person name="Stajich J.E."/>
            <person name="Spatafora J.W."/>
            <person name="Visel A."/>
            <person name="Grigoriev I.V."/>
        </authorList>
    </citation>
    <scope>NUCLEOTIDE SEQUENCE [LARGE SCALE GENOMIC DNA]</scope>
    <source>
        <strain evidence="2 3">CBS 931.73</strain>
    </source>
</reference>
<evidence type="ECO:0000313" key="3">
    <source>
        <dbReference type="Proteomes" id="UP000193498"/>
    </source>
</evidence>
<evidence type="ECO:0000256" key="1">
    <source>
        <dbReference type="RuleBase" id="RU363045"/>
    </source>
</evidence>
<dbReference type="PANTHER" id="PTHR43657:SF1">
    <property type="entry name" value="ALTERED INHERITANCE OF MITOCHONDRIA PROTEIN 24, MITOCHONDRIAL"/>
    <property type="match status" value="1"/>
</dbReference>
<protein>
    <recommendedName>
        <fullName evidence="1">Altered inheritance of mitochondria protein 24, mitochondrial</fullName>
    </recommendedName>
</protein>
<organism evidence="2 3">
    <name type="scientific">Basidiobolus meristosporus CBS 931.73</name>
    <dbReference type="NCBI Taxonomy" id="1314790"/>
    <lineage>
        <taxon>Eukaryota</taxon>
        <taxon>Fungi</taxon>
        <taxon>Fungi incertae sedis</taxon>
        <taxon>Zoopagomycota</taxon>
        <taxon>Entomophthoromycotina</taxon>
        <taxon>Basidiobolomycetes</taxon>
        <taxon>Basidiobolales</taxon>
        <taxon>Basidiobolaceae</taxon>
        <taxon>Basidiobolus</taxon>
    </lineage>
</organism>
<dbReference type="Gene3D" id="3.60.160.10">
    <property type="entry name" value="Mitochondrial biogenesis AIM24"/>
    <property type="match status" value="1"/>
</dbReference>
<dbReference type="InterPro" id="IPR016031">
    <property type="entry name" value="Trp_RNA-bd_attenuator-like_dom"/>
</dbReference>
<dbReference type="InterPro" id="IPR002838">
    <property type="entry name" value="AIM24"/>
</dbReference>
<comment type="subcellular location">
    <subcellularLocation>
        <location evidence="1">Mitochondrion</location>
    </subcellularLocation>
</comment>
<dbReference type="NCBIfam" id="TIGR00266">
    <property type="entry name" value="TIGR00266 family protein"/>
    <property type="match status" value="1"/>
</dbReference>
<sequence>MLRVDLPKGNLINSKGGSMVAMSPSIRLEGKFKRGFMLFASGDVMYTTMAAADADGYIFLAPPILGDVYPIHLEGRPVIFGKHSYLAHTDGIQLSVKSQGIFKGFFSGEGLFTIKAEGEGVLFLYSLGAIHTIDLPSGEEIIIDNGHLVAWDETMDYKIEKASGFIASLTTGEGFVCRFKGPGRVYMQTRKPDDFTRWVKGYISYS</sequence>
<dbReference type="STRING" id="1314790.A0A1Y1Y104"/>
<keyword evidence="1" id="KW-0496">Mitochondrion</keyword>
<dbReference type="InterPro" id="IPR036983">
    <property type="entry name" value="AIM24_sf"/>
</dbReference>
<gene>
    <name evidence="2" type="ORF">K493DRAFT_228327</name>
</gene>
<dbReference type="AlphaFoldDB" id="A0A1Y1Y104"/>
<keyword evidence="3" id="KW-1185">Reference proteome</keyword>
<proteinExistence type="inferred from homology"/>
<dbReference type="EMBL" id="MCFE01000329">
    <property type="protein sequence ID" value="ORX91304.1"/>
    <property type="molecule type" value="Genomic_DNA"/>
</dbReference>
<dbReference type="SUPFAM" id="SSF51219">
    <property type="entry name" value="TRAP-like"/>
    <property type="match status" value="1"/>
</dbReference>